<accession>Q24FN4</accession>
<organism evidence="2 3">
    <name type="scientific">Tetrahymena thermophila (strain SB210)</name>
    <dbReference type="NCBI Taxonomy" id="312017"/>
    <lineage>
        <taxon>Eukaryota</taxon>
        <taxon>Sar</taxon>
        <taxon>Alveolata</taxon>
        <taxon>Ciliophora</taxon>
        <taxon>Intramacronucleata</taxon>
        <taxon>Oligohymenophorea</taxon>
        <taxon>Hymenostomatida</taxon>
        <taxon>Tetrahymenina</taxon>
        <taxon>Tetrahymenidae</taxon>
        <taxon>Tetrahymena</taxon>
    </lineage>
</organism>
<dbReference type="GeneID" id="7842199"/>
<protein>
    <submittedName>
        <fullName evidence="2">Uncharacterized protein</fullName>
    </submittedName>
</protein>
<gene>
    <name evidence="2" type="ORF">TTHERM_01074530</name>
</gene>
<evidence type="ECO:0000256" key="1">
    <source>
        <dbReference type="SAM" id="MobiDB-lite"/>
    </source>
</evidence>
<evidence type="ECO:0000313" key="3">
    <source>
        <dbReference type="Proteomes" id="UP000009168"/>
    </source>
</evidence>
<proteinExistence type="predicted"/>
<dbReference type="EMBL" id="GG662270">
    <property type="protein sequence ID" value="EAS06610.2"/>
    <property type="molecule type" value="Genomic_DNA"/>
</dbReference>
<reference evidence="3" key="1">
    <citation type="journal article" date="2006" name="PLoS Biol.">
        <title>Macronuclear genome sequence of the ciliate Tetrahymena thermophila, a model eukaryote.</title>
        <authorList>
            <person name="Eisen J.A."/>
            <person name="Coyne R.S."/>
            <person name="Wu M."/>
            <person name="Wu D."/>
            <person name="Thiagarajan M."/>
            <person name="Wortman J.R."/>
            <person name="Badger J.H."/>
            <person name="Ren Q."/>
            <person name="Amedeo P."/>
            <person name="Jones K.M."/>
            <person name="Tallon L.J."/>
            <person name="Delcher A.L."/>
            <person name="Salzberg S.L."/>
            <person name="Silva J.C."/>
            <person name="Haas B.J."/>
            <person name="Majoros W.H."/>
            <person name="Farzad M."/>
            <person name="Carlton J.M."/>
            <person name="Smith R.K. Jr."/>
            <person name="Garg J."/>
            <person name="Pearlman R.E."/>
            <person name="Karrer K.M."/>
            <person name="Sun L."/>
            <person name="Manning G."/>
            <person name="Elde N.C."/>
            <person name="Turkewitz A.P."/>
            <person name="Asai D.J."/>
            <person name="Wilkes D.E."/>
            <person name="Wang Y."/>
            <person name="Cai H."/>
            <person name="Collins K."/>
            <person name="Stewart B.A."/>
            <person name="Lee S.R."/>
            <person name="Wilamowska K."/>
            <person name="Weinberg Z."/>
            <person name="Ruzzo W.L."/>
            <person name="Wloga D."/>
            <person name="Gaertig J."/>
            <person name="Frankel J."/>
            <person name="Tsao C.-C."/>
            <person name="Gorovsky M.A."/>
            <person name="Keeling P.J."/>
            <person name="Waller R.F."/>
            <person name="Patron N.J."/>
            <person name="Cherry J.M."/>
            <person name="Stover N.A."/>
            <person name="Krieger C.J."/>
            <person name="del Toro C."/>
            <person name="Ryder H.F."/>
            <person name="Williamson S.C."/>
            <person name="Barbeau R.A."/>
            <person name="Hamilton E.P."/>
            <person name="Orias E."/>
        </authorList>
    </citation>
    <scope>NUCLEOTIDE SEQUENCE [LARGE SCALE GENOMIC DNA]</scope>
    <source>
        <strain evidence="3">SB210</strain>
    </source>
</reference>
<evidence type="ECO:0000313" key="2">
    <source>
        <dbReference type="EMBL" id="EAS06610.2"/>
    </source>
</evidence>
<keyword evidence="3" id="KW-1185">Reference proteome</keyword>
<name>Q24FN4_TETTS</name>
<dbReference type="HOGENOM" id="CLU_472917_0_0_1"/>
<dbReference type="InParanoid" id="Q24FN4"/>
<dbReference type="AlphaFoldDB" id="Q24FN4"/>
<feature type="compositionally biased region" description="Polar residues" evidence="1">
    <location>
        <begin position="360"/>
        <end position="392"/>
    </location>
</feature>
<dbReference type="RefSeq" id="XP_001026855.2">
    <property type="nucleotide sequence ID" value="XM_001026855.2"/>
</dbReference>
<sequence>MNNTKLGSMIINEGQRFEQQPAQNFQQNQYLDIDDRDDSIFPERSPIILDYPLRPEYPAFVKQEQVKDDIKEEELRDKIIRTKKQFKYEKMHPIREQTLEYQMGVEPKTKLDTILQNYEPYDNDFNYAKIEKLSYEYMYDRIDQNLSTFNKIETLFGIFKKKNENLNFFLTDDDKIEDIIDTNVSIVYKKYEKIEEARNKNNNNQKKNSRQEEFNMTTSNRNQLDLADQNTKINLVAQVDTHSQGKDFFFVSKGDNYELVQEYPGTNFIEIRNFDQVGIFKKSDFEQLPIKQSSQTQAFNNNSNLSSSFVHHLDSQIRQQDFLSSQDYSEIINPPKKNSIAGNNPHSLQPGKKSYMPKKTTGNFLVTPSKNTMNSSLIKNSPQLSTTSSKRY</sequence>
<feature type="region of interest" description="Disordered" evidence="1">
    <location>
        <begin position="333"/>
        <end position="392"/>
    </location>
</feature>
<dbReference type="Proteomes" id="UP000009168">
    <property type="component" value="Unassembled WGS sequence"/>
</dbReference>
<dbReference type="KEGG" id="tet:TTHERM_01074530"/>